<dbReference type="InterPro" id="IPR024596">
    <property type="entry name" value="RNApol_su_b/EpuA"/>
</dbReference>
<feature type="region of interest" description="Disordered" evidence="1">
    <location>
        <begin position="1"/>
        <end position="23"/>
    </location>
</feature>
<evidence type="ECO:0000313" key="4">
    <source>
        <dbReference type="Proteomes" id="UP000532769"/>
    </source>
</evidence>
<comment type="caution">
    <text evidence="3">The sequence shown here is derived from an EMBL/GenBank/DDBJ whole genome shotgun (WGS) entry which is preliminary data.</text>
</comment>
<sequence length="91" mass="10776">MNEQQREENRESKEKVQKDETRTERRFRFQRTRLIPIWLRLIIVAVLMAISLAAGAMIGYGAIGGRNPFEVFQRSTWQHIIDFVEKGTQRK</sequence>
<evidence type="ECO:0008006" key="5">
    <source>
        <dbReference type="Google" id="ProtNLM"/>
    </source>
</evidence>
<keyword evidence="4" id="KW-1185">Reference proteome</keyword>
<protein>
    <recommendedName>
        <fullName evidence="5">DNA-directed RNA polymerase subunit beta</fullName>
    </recommendedName>
</protein>
<dbReference type="Proteomes" id="UP000532769">
    <property type="component" value="Unassembled WGS sequence"/>
</dbReference>
<keyword evidence="2" id="KW-0812">Transmembrane</keyword>
<evidence type="ECO:0000313" key="3">
    <source>
        <dbReference type="EMBL" id="NIK13876.1"/>
    </source>
</evidence>
<name>A0A846M8Q8_9BACL</name>
<feature type="transmembrane region" description="Helical" evidence="2">
    <location>
        <begin position="37"/>
        <end position="63"/>
    </location>
</feature>
<evidence type="ECO:0000256" key="1">
    <source>
        <dbReference type="SAM" id="MobiDB-lite"/>
    </source>
</evidence>
<accession>A0A846M8Q8</accession>
<dbReference type="EMBL" id="JAASRS010000001">
    <property type="protein sequence ID" value="NIK13876.1"/>
    <property type="molecule type" value="Genomic_DNA"/>
</dbReference>
<proteinExistence type="predicted"/>
<dbReference type="Pfam" id="PF11772">
    <property type="entry name" value="EpuA"/>
    <property type="match status" value="1"/>
</dbReference>
<keyword evidence="2" id="KW-0472">Membrane</keyword>
<dbReference type="RefSeq" id="WP_166907746.1">
    <property type="nucleotide sequence ID" value="NZ_JAASRS010000001.1"/>
</dbReference>
<keyword evidence="2" id="KW-1133">Transmembrane helix</keyword>
<reference evidence="3 4" key="1">
    <citation type="submission" date="2020-03" db="EMBL/GenBank/DDBJ databases">
        <title>Genomic Encyclopedia of Archaeal and Bacterial Type Strains, Phase II (KMG-II): from individual species to whole genera.</title>
        <authorList>
            <person name="Goeker M."/>
        </authorList>
    </citation>
    <scope>NUCLEOTIDE SEQUENCE [LARGE SCALE GENOMIC DNA]</scope>
    <source>
        <strain evidence="3 4">DSM 4749</strain>
    </source>
</reference>
<gene>
    <name evidence="3" type="ORF">BDD39_000386</name>
</gene>
<organism evidence="3 4">
    <name type="scientific">Saccharococcus thermophilus</name>
    <dbReference type="NCBI Taxonomy" id="29396"/>
    <lineage>
        <taxon>Bacteria</taxon>
        <taxon>Bacillati</taxon>
        <taxon>Bacillota</taxon>
        <taxon>Bacilli</taxon>
        <taxon>Bacillales</taxon>
        <taxon>Anoxybacillaceae</taxon>
        <taxon>Saccharococcus</taxon>
    </lineage>
</organism>
<dbReference type="AlphaFoldDB" id="A0A846M8Q8"/>
<evidence type="ECO:0000256" key="2">
    <source>
        <dbReference type="SAM" id="Phobius"/>
    </source>
</evidence>